<evidence type="ECO:0000313" key="3">
    <source>
        <dbReference type="Proteomes" id="UP000711178"/>
    </source>
</evidence>
<keyword evidence="1" id="KW-0732">Signal</keyword>
<keyword evidence="3" id="KW-1185">Reference proteome</keyword>
<name>A0ABS7FLR3_9NEIS</name>
<gene>
    <name evidence="2" type="ORF">KIF53_21650</name>
</gene>
<protein>
    <recommendedName>
        <fullName evidence="4">Ricin B lectin domain-containing protein</fullName>
    </recommendedName>
</protein>
<evidence type="ECO:0008006" key="4">
    <source>
        <dbReference type="Google" id="ProtNLM"/>
    </source>
</evidence>
<dbReference type="Gene3D" id="2.80.10.50">
    <property type="match status" value="1"/>
</dbReference>
<feature type="signal peptide" evidence="1">
    <location>
        <begin position="1"/>
        <end position="24"/>
    </location>
</feature>
<feature type="chain" id="PRO_5045993786" description="Ricin B lectin domain-containing protein" evidence="1">
    <location>
        <begin position="25"/>
        <end position="185"/>
    </location>
</feature>
<dbReference type="GeneID" id="89685872"/>
<dbReference type="RefSeq" id="WP_052258475.1">
    <property type="nucleotide sequence ID" value="NZ_CP142381.1"/>
</dbReference>
<accession>A0ABS7FLR3</accession>
<dbReference type="CDD" id="cd00257">
    <property type="entry name" value="beta-trefoil_FSCN-like"/>
    <property type="match status" value="1"/>
</dbReference>
<dbReference type="InterPro" id="IPR008999">
    <property type="entry name" value="Actin-crosslinking"/>
</dbReference>
<dbReference type="Proteomes" id="UP000711178">
    <property type="component" value="Unassembled WGS sequence"/>
</dbReference>
<evidence type="ECO:0000313" key="2">
    <source>
        <dbReference type="EMBL" id="MBW8290248.1"/>
    </source>
</evidence>
<dbReference type="EMBL" id="JAHDTB010000039">
    <property type="protein sequence ID" value="MBW8290248.1"/>
    <property type="molecule type" value="Genomic_DNA"/>
</dbReference>
<reference evidence="2 3" key="1">
    <citation type="submission" date="2021-05" db="EMBL/GenBank/DDBJ databases">
        <title>Draft Whole Genome Sequencing Of Biosensor Chromobacterium violaceum Strain CV026 Reveals A Regulatory RNA In Chromobacterium violaceum Phenotype Regulatory Network.</title>
        <authorList>
            <person name="Hong K.W."/>
            <person name="Chan K.G."/>
            <person name="Chang C.-Y."/>
        </authorList>
    </citation>
    <scope>NUCLEOTIDE SEQUENCE [LARGE SCALE GENOMIC DNA]</scope>
    <source>
        <strain evidence="2 3">ATCC 31532</strain>
    </source>
</reference>
<comment type="caution">
    <text evidence="2">The sequence shown here is derived from an EMBL/GenBank/DDBJ whole genome shotgun (WGS) entry which is preliminary data.</text>
</comment>
<proteinExistence type="predicted"/>
<evidence type="ECO:0000256" key="1">
    <source>
        <dbReference type="SAM" id="SignalP"/>
    </source>
</evidence>
<sequence length="185" mass="19071">MNLKAFKALLAAISLTIASTASDAAPIVTLSGPLALQTSNGHYLTAVNGGGLGGPNNGPSAVALHSDAKTKGGWETLYLVQLPNGRVAFRTTAGYYLTAVNGGGVGGPNTSASPFHTDATWASTWERFQLEFDPASNTYALKTANGNYVTFVNNGGIGGANNVPVHSDARTANDWESFTLVPLSN</sequence>
<organism evidence="2 3">
    <name type="scientific">Chromobacterium subtsugae</name>
    <dbReference type="NCBI Taxonomy" id="251747"/>
    <lineage>
        <taxon>Bacteria</taxon>
        <taxon>Pseudomonadati</taxon>
        <taxon>Pseudomonadota</taxon>
        <taxon>Betaproteobacteria</taxon>
        <taxon>Neisseriales</taxon>
        <taxon>Chromobacteriaceae</taxon>
        <taxon>Chromobacterium</taxon>
    </lineage>
</organism>
<dbReference type="SUPFAM" id="SSF50405">
    <property type="entry name" value="Actin-crosslinking proteins"/>
    <property type="match status" value="1"/>
</dbReference>